<dbReference type="Pfam" id="PF13332">
    <property type="entry name" value="Fil_haemagg_2"/>
    <property type="match status" value="2"/>
</dbReference>
<accession>A0A285PGS4</accession>
<dbReference type="Pfam" id="PF14424">
    <property type="entry name" value="Toxin-deaminase"/>
    <property type="match status" value="1"/>
</dbReference>
<dbReference type="GO" id="GO:0003824">
    <property type="term" value="F:catalytic activity"/>
    <property type="evidence" value="ECO:0007669"/>
    <property type="project" value="UniProtKB-ARBA"/>
</dbReference>
<feature type="domain" description="Filamentous haemagglutinin FhaB/tRNA nuclease CdiA-like TPS" evidence="1">
    <location>
        <begin position="46"/>
        <end position="164"/>
    </location>
</feature>
<organism evidence="2 3">
    <name type="scientific">Cohaesibacter gelatinilyticus</name>
    <dbReference type="NCBI Taxonomy" id="372072"/>
    <lineage>
        <taxon>Bacteria</taxon>
        <taxon>Pseudomonadati</taxon>
        <taxon>Pseudomonadota</taxon>
        <taxon>Alphaproteobacteria</taxon>
        <taxon>Hyphomicrobiales</taxon>
        <taxon>Cohaesibacteraceae</taxon>
    </lineage>
</organism>
<gene>
    <name evidence="2" type="ORF">SAMN06265368_3570</name>
</gene>
<dbReference type="Gene3D" id="2.160.20.10">
    <property type="entry name" value="Single-stranded right-handed beta-helix, Pectin lyase-like"/>
    <property type="match status" value="1"/>
</dbReference>
<evidence type="ECO:0000313" key="3">
    <source>
        <dbReference type="Proteomes" id="UP000219439"/>
    </source>
</evidence>
<dbReference type="Pfam" id="PF04830">
    <property type="entry name" value="DUF637"/>
    <property type="match status" value="1"/>
</dbReference>
<dbReference type="InterPro" id="IPR012334">
    <property type="entry name" value="Pectin_lyas_fold"/>
</dbReference>
<dbReference type="NCBIfam" id="TIGR01901">
    <property type="entry name" value="adhes_NPXG"/>
    <property type="match status" value="1"/>
</dbReference>
<dbReference type="InterPro" id="IPR032721">
    <property type="entry name" value="Toxin-deaminase"/>
</dbReference>
<proteinExistence type="predicted"/>
<dbReference type="SUPFAM" id="SSF51126">
    <property type="entry name" value="Pectin lyase-like"/>
    <property type="match status" value="1"/>
</dbReference>
<name>A0A285PGS4_9HYPH</name>
<dbReference type="SMART" id="SM00912">
    <property type="entry name" value="Haemagg_act"/>
    <property type="match status" value="1"/>
</dbReference>
<dbReference type="RefSeq" id="WP_141401270.1">
    <property type="nucleotide sequence ID" value="NZ_OBEL01000004.1"/>
</dbReference>
<evidence type="ECO:0000259" key="1">
    <source>
        <dbReference type="SMART" id="SM00912"/>
    </source>
</evidence>
<dbReference type="InterPro" id="IPR008638">
    <property type="entry name" value="FhaB/CdiA-like_TPS"/>
</dbReference>
<reference evidence="2 3" key="1">
    <citation type="submission" date="2017-09" db="EMBL/GenBank/DDBJ databases">
        <authorList>
            <person name="Ehlers B."/>
            <person name="Leendertz F.H."/>
        </authorList>
    </citation>
    <scope>NUCLEOTIDE SEQUENCE [LARGE SCALE GENOMIC DNA]</scope>
    <source>
        <strain evidence="2 3">DSM 18289</strain>
    </source>
</reference>
<dbReference type="InterPro" id="IPR011050">
    <property type="entry name" value="Pectin_lyase_fold/virulence"/>
</dbReference>
<sequence>MTNGIERFIARLLIVILSLQPTLLYADNIQVVGPDNGPRPHADQSYNGTRVLNIATPKGGTSHNIYSDFVADDLILNNSATNVDTQLGGWIEGNPNLTPGNEANLWIGEVVGGNQTRLNGILEVGGKTMDVILANEFGITCNGCGFINTNRATLTTGKPVFAPNGALQSLDVKRGLVEIGPNGLNPESRLSLSDTRRVDVIARAAALYGKMRGSELNIVAGANKVDYNWSYDPETGAVTGIAEQSGSGAAPAFAVDVAALGGMYANAIKLVATENGVGVRLNGELASAGNISLRADGQLRLGAPSAGHVPKIKAKKKIRIRNNGPILLEGSLVSEDNDLVDVRTSSGGLTFTGEAQGGNVTLESAGLADIRASVTAQGALRISSLANDVSIGTQAELSAQTMDIDAAVNAILNGKLSAINSLDIDAVTSINAAAGSSLTGDDIQLDAQTVLASGLITADDNLAITAGAGGVSTSGTLSARTLSIASGGTVINSGTLSAGDSLTVEAVTSITNAAVMISGNDLALYSDQILNNGGVIWANDSVTLAANADLDSASLVQNTNGRIEAFQGDLTIRADAVDNIGIAPSSVTSEIIKWVEEGSGEPIIPSTEILKLVKSEYLGSDGKILAAHYPAYLALWVDLISGADTMSAEAQALLKSTVTTPSGTALESELKTLWSNMFAKANEAGTTDPAAKVKDMVDPAIFDADGNVLPAHEAAYVDLWETLAAGNTVVSDDVKAILKPGSLTTEEVTDPDTSITTTVTTNTLTSESTNVWAAMISGSDASYDIVKILYQDKFSNDGKLAELVAGKDIDIKAEKLRNIFGTVSAGGDILITANEVENKALGATQVLLEVHKKPGCFTCHEGETDFYDTFGGRIEAVGNVTIVGSLANETVRSSEMSIQDVMNEMNAYIAEQQAEGDSSLAGVPGLRSNNFHLDDHRTDAYTEPVSGNGDDIRKIIPVDTDKVIDVAVAPTVTPGVTPTAPVDALLAAGLNTIAERNPEFTDYANFITSNYMMDVDRLQYRDSLINNTHENNDAVIGSGDGSPVKLGPISWLNKPVQVPAPDGSGLRTIYPSASSLELDPRGAVIKGKNVSVTGADIDNSGQILASNNASLTASGSITGRDGKVSADTGLVAITALGRIDFEETKIEANEVDIIAGQDFVGKGLAISSESDTSIFAAAGVTLTALEKNYTANSPSTRVIPGKDGESARIVNTGGGRQVSIRDQKISTLDVGGDLSIVTSGDLVLAGLKGKIDGKTNLSAGGDLLLAAVQSETKIKAGNTRIHQVTSHTTSLESGGDFVANAGGKAILVGTDIDSGGKVQLAAADDVVLAASQDIYTYDYRKKKGGFFYKKETVVSKTRVTNKGTSIAALGDVDIISQTGDLTTAGTRFASGQGDVNLSAIEGDIYAGVYTDIFRSYSKTSKSILGGLLGSTRIANSVDRINTGTAALAALDLSLVSGNDTTLIGAQLSAGRQLSIKTGGNFSVQAAIDSQRRDFFSHETGLVLMTTITEKSYVETAVLTRFLAGQGMAFDIGGEAALTLYNYAGVDAQTAQDLYPEELLAIDGLKLLNQQLADDYFYDEKVALSPAFKALVSVAVGAFVAPYLVGAMFPALAAAEAGTLLSALGSGLEAFTASALVNGLDMAVSGDFDLGELLKGAAFSGVTAGLTSGINLSTFGITPESNPDLFQGLLGTFGNNKLSLGNILDGALDGAIRSGLSSAVYGTDFGEGFSQSLIRTVVNLALADAQFEIGELGFAEGSPPHMLLHGIAGCAAAAASGNSCAAGAAGAVAQSVFAGVLSGTDLKPETATKLSRMLGALAGFALSEGKAENVNIAADIAQSAFENNYLKHTDIAELSEEIKQCKAKQGGCTTEEQREIALKYVHRAVGNDKELAQSCYTDECVNSFLQNAAKYGDVIAEISKQSPLIATYLARSGSFFVSGPAQRQLAVNIDYAKGYLDYQQTKCSGLSAIQCQADYAVAYQDYQEDMVLVQKAKLVLALATGALPAGASALLSMRTCLSNPVCINEMAILAAEVAAGDALTGNSLSMSVHTGGKVVMKAGDQIVGLIDDAGRVLARVDDVAGNALVFRNTDGSLLRLNNTGDLVATNRIVPDEILDQADLDRFVTLRNDLGITSNNQLRRNVAVGEGNVDGVDIGEIIGVSGKRGPGVDMPENPIFATTTVGHPRNLDSEVFVLENLAQRLTPQSTGTVRLLSERTVCSSCQGVITQFREKFPNINLIVRAGSQ</sequence>
<dbReference type="Pfam" id="PF05860">
    <property type="entry name" value="TPS"/>
    <property type="match status" value="1"/>
</dbReference>
<protein>
    <submittedName>
        <fullName evidence="2">Filamentous hemagglutinin family N-terminal domain-containing protein</fullName>
    </submittedName>
</protein>
<dbReference type="OrthoDB" id="2664633at2"/>
<keyword evidence="3" id="KW-1185">Reference proteome</keyword>
<dbReference type="Proteomes" id="UP000219439">
    <property type="component" value="Unassembled WGS sequence"/>
</dbReference>
<evidence type="ECO:0000313" key="2">
    <source>
        <dbReference type="EMBL" id="SNZ20467.1"/>
    </source>
</evidence>
<dbReference type="InterPro" id="IPR025157">
    <property type="entry name" value="Hemagglutinin_rpt"/>
</dbReference>
<dbReference type="InterPro" id="IPR006915">
    <property type="entry name" value="DUF637_hemagglutn_put"/>
</dbReference>
<dbReference type="EMBL" id="OBEL01000004">
    <property type="protein sequence ID" value="SNZ20467.1"/>
    <property type="molecule type" value="Genomic_DNA"/>
</dbReference>